<sequence>MSFSYPPSCSENAYPSILTNSSDGDRRVAQRGWGPSSFVSNLDTPLMSEDAAHTNFQHSHSGGSLEGLDGSTSTVVRMSQDVNTVRSQQGSVLADDECFIRRRSEGEPPKEWTVLFIFDVIRGLMDGVLRYRCLVLEELWLRLIEGDVDDDVWLWVDGDEEWLRSEEPDWHSSHDPYLSENLASAQSALRRRVAQQRCPPATARNQRVRSATPGQRLAVIVWLIASSKEVAELLTSHGCTPPTFRTPHIASLLDRIVGKYWDGFSSETSAWEKTIAKAKEDGCICSPADCRGMQRWFNMIVWLEGKPPILEVGYKSCERCRSLVRSWYKDITTEHTVILDVSLLEAFFSYCSDCCGLEDHAHYRLSPTATRMMDEKLEPLMKEHTLDMRYLPCVNKYPHPLRKHVAHLSCAPPDVSFWELEDVEVPDNILDGAHDPWEVLGLIAMVAFGGPCYTGTDLHDQRWHSYFSSFLRTFLTCFDMPVLPRLSSTSVRLCHELDQGYSEECLFSMCSVGDDLDWAPSDQDGRHLCHSTVVFVAVAIFLRSNEISVSICRKCRTICMKSSADTSSSAGFEVIDSGNDTQGGSMSLVTWRLL</sequence>
<dbReference type="HOGENOM" id="CLU_459346_0_0_1"/>
<dbReference type="OrthoDB" id="2686862at2759"/>
<proteinExistence type="predicted"/>
<feature type="compositionally biased region" description="Polar residues" evidence="1">
    <location>
        <begin position="1"/>
        <end position="22"/>
    </location>
</feature>
<evidence type="ECO:0000313" key="2">
    <source>
        <dbReference type="EMBL" id="KIO08835.1"/>
    </source>
</evidence>
<protein>
    <submittedName>
        <fullName evidence="2">Uncharacterized protein</fullName>
    </submittedName>
</protein>
<feature type="region of interest" description="Disordered" evidence="1">
    <location>
        <begin position="1"/>
        <end position="30"/>
    </location>
</feature>
<dbReference type="Proteomes" id="UP000054217">
    <property type="component" value="Unassembled WGS sequence"/>
</dbReference>
<keyword evidence="3" id="KW-1185">Reference proteome</keyword>
<accession>A0A0C3P6D4</accession>
<dbReference type="EMBL" id="KN831956">
    <property type="protein sequence ID" value="KIO08835.1"/>
    <property type="molecule type" value="Genomic_DNA"/>
</dbReference>
<reference evidence="2 3" key="1">
    <citation type="submission" date="2014-04" db="EMBL/GenBank/DDBJ databases">
        <authorList>
            <consortium name="DOE Joint Genome Institute"/>
            <person name="Kuo A."/>
            <person name="Kohler A."/>
            <person name="Costa M.D."/>
            <person name="Nagy L.G."/>
            <person name="Floudas D."/>
            <person name="Copeland A."/>
            <person name="Barry K.W."/>
            <person name="Cichocki N."/>
            <person name="Veneault-Fourrey C."/>
            <person name="LaButti K."/>
            <person name="Lindquist E.A."/>
            <person name="Lipzen A."/>
            <person name="Lundell T."/>
            <person name="Morin E."/>
            <person name="Murat C."/>
            <person name="Sun H."/>
            <person name="Tunlid A."/>
            <person name="Henrissat B."/>
            <person name="Grigoriev I.V."/>
            <person name="Hibbett D.S."/>
            <person name="Martin F."/>
            <person name="Nordberg H.P."/>
            <person name="Cantor M.N."/>
            <person name="Hua S.X."/>
        </authorList>
    </citation>
    <scope>NUCLEOTIDE SEQUENCE [LARGE SCALE GENOMIC DNA]</scope>
    <source>
        <strain evidence="2 3">Marx 270</strain>
    </source>
</reference>
<reference evidence="3" key="2">
    <citation type="submission" date="2015-01" db="EMBL/GenBank/DDBJ databases">
        <title>Evolutionary Origins and Diversification of the Mycorrhizal Mutualists.</title>
        <authorList>
            <consortium name="DOE Joint Genome Institute"/>
            <consortium name="Mycorrhizal Genomics Consortium"/>
            <person name="Kohler A."/>
            <person name="Kuo A."/>
            <person name="Nagy L.G."/>
            <person name="Floudas D."/>
            <person name="Copeland A."/>
            <person name="Barry K.W."/>
            <person name="Cichocki N."/>
            <person name="Veneault-Fourrey C."/>
            <person name="LaButti K."/>
            <person name="Lindquist E.A."/>
            <person name="Lipzen A."/>
            <person name="Lundell T."/>
            <person name="Morin E."/>
            <person name="Murat C."/>
            <person name="Riley R."/>
            <person name="Ohm R."/>
            <person name="Sun H."/>
            <person name="Tunlid A."/>
            <person name="Henrissat B."/>
            <person name="Grigoriev I.V."/>
            <person name="Hibbett D.S."/>
            <person name="Martin F."/>
        </authorList>
    </citation>
    <scope>NUCLEOTIDE SEQUENCE [LARGE SCALE GENOMIC DNA]</scope>
    <source>
        <strain evidence="3">Marx 270</strain>
    </source>
</reference>
<evidence type="ECO:0000313" key="3">
    <source>
        <dbReference type="Proteomes" id="UP000054217"/>
    </source>
</evidence>
<gene>
    <name evidence="2" type="ORF">M404DRAFT_997035</name>
</gene>
<organism evidence="2 3">
    <name type="scientific">Pisolithus tinctorius Marx 270</name>
    <dbReference type="NCBI Taxonomy" id="870435"/>
    <lineage>
        <taxon>Eukaryota</taxon>
        <taxon>Fungi</taxon>
        <taxon>Dikarya</taxon>
        <taxon>Basidiomycota</taxon>
        <taxon>Agaricomycotina</taxon>
        <taxon>Agaricomycetes</taxon>
        <taxon>Agaricomycetidae</taxon>
        <taxon>Boletales</taxon>
        <taxon>Sclerodermatineae</taxon>
        <taxon>Pisolithaceae</taxon>
        <taxon>Pisolithus</taxon>
    </lineage>
</organism>
<evidence type="ECO:0000256" key="1">
    <source>
        <dbReference type="SAM" id="MobiDB-lite"/>
    </source>
</evidence>
<dbReference type="InParanoid" id="A0A0C3P6D4"/>
<dbReference type="AlphaFoldDB" id="A0A0C3P6D4"/>
<name>A0A0C3P6D4_PISTI</name>